<evidence type="ECO:0000256" key="12">
    <source>
        <dbReference type="PIRSR" id="PIRSR000905-2"/>
    </source>
</evidence>
<comment type="subcellular location">
    <subcellularLocation>
        <location evidence="1">Endoplasmic reticulum membrane</location>
        <topology evidence="1">Multi-pass membrane protein</topology>
    </subcellularLocation>
</comment>
<feature type="transmembrane region" description="Helical" evidence="13">
    <location>
        <begin position="260"/>
        <end position="281"/>
    </location>
</feature>
<feature type="active site" description="Proton donor" evidence="11">
    <location>
        <position position="121"/>
    </location>
</feature>
<evidence type="ECO:0000256" key="10">
    <source>
        <dbReference type="ARBA" id="ARBA00023136"/>
    </source>
</evidence>
<evidence type="ECO:0000313" key="15">
    <source>
        <dbReference type="Proteomes" id="UP000887565"/>
    </source>
</evidence>
<evidence type="ECO:0000256" key="8">
    <source>
        <dbReference type="ARBA" id="ARBA00022824"/>
    </source>
</evidence>
<comment type="similarity">
    <text evidence="3">Belongs to the glucose-6-phosphatase family.</text>
</comment>
<evidence type="ECO:0000256" key="1">
    <source>
        <dbReference type="ARBA" id="ARBA00004477"/>
    </source>
</evidence>
<dbReference type="PANTHER" id="PTHR12591">
    <property type="entry name" value="GLUCOSE-6-PHOSPHATASE"/>
    <property type="match status" value="1"/>
</dbReference>
<feature type="domain" description="Phosphatidic acid phosphatase type 2/haloperoxidase" evidence="14">
    <location>
        <begin position="61"/>
        <end position="196"/>
    </location>
</feature>
<keyword evidence="15" id="KW-1185">Reference proteome</keyword>
<keyword evidence="10 13" id="KW-0472">Membrane</keyword>
<dbReference type="WBParaSite" id="nRc.2.0.1.t44794-RA">
    <property type="protein sequence ID" value="nRc.2.0.1.t44794-RA"/>
    <property type="gene ID" value="nRc.2.0.1.g44794"/>
</dbReference>
<protein>
    <recommendedName>
        <fullName evidence="4">glucose-6-phosphatase</fullName>
        <ecNumber evidence="4">3.1.3.9</ecNumber>
    </recommendedName>
</protein>
<comment type="pathway">
    <text evidence="2">Carbohydrate biosynthesis; gluconeogenesis.</text>
</comment>
<proteinExistence type="inferred from homology"/>
<accession>A0A915L0T8</accession>
<dbReference type="Proteomes" id="UP000887565">
    <property type="component" value="Unplaced"/>
</dbReference>
<evidence type="ECO:0000256" key="11">
    <source>
        <dbReference type="PIRSR" id="PIRSR000905-1"/>
    </source>
</evidence>
<dbReference type="SMART" id="SM00014">
    <property type="entry name" value="acidPPc"/>
    <property type="match status" value="1"/>
</dbReference>
<keyword evidence="6 13" id="KW-0812">Transmembrane</keyword>
<keyword evidence="8" id="KW-0256">Endoplasmic reticulum</keyword>
<dbReference type="InterPro" id="IPR000326">
    <property type="entry name" value="PAP2/HPO"/>
</dbReference>
<keyword evidence="5" id="KW-0312">Gluconeogenesis</keyword>
<feature type="binding site" evidence="12">
    <location>
        <position position="170"/>
    </location>
    <ligand>
        <name>substrate</name>
    </ligand>
</feature>
<dbReference type="Pfam" id="PF01569">
    <property type="entry name" value="PAP2"/>
    <property type="match status" value="1"/>
</dbReference>
<dbReference type="GO" id="GO:0004346">
    <property type="term" value="F:glucose-6-phosphatase activity"/>
    <property type="evidence" value="ECO:0007669"/>
    <property type="project" value="UniProtKB-EC"/>
</dbReference>
<evidence type="ECO:0000256" key="9">
    <source>
        <dbReference type="ARBA" id="ARBA00022989"/>
    </source>
</evidence>
<feature type="transmembrane region" description="Helical" evidence="13">
    <location>
        <begin position="179"/>
        <end position="200"/>
    </location>
</feature>
<dbReference type="PANTHER" id="PTHR12591:SF0">
    <property type="entry name" value="FI19814P1"/>
    <property type="match status" value="1"/>
</dbReference>
<dbReference type="InterPro" id="IPR036938">
    <property type="entry name" value="PAP2/HPO_sf"/>
</dbReference>
<keyword evidence="7" id="KW-0378">Hydrolase</keyword>
<sequence>MMINMDVLHVNGAHFIRFLQSSWSHKPSVELLTRLPQYVADPDTMLTTIFPLLLCVDRMLALRFILTLGSVDSINNIIKWVLQGERPYWWVREALHKGDDVPDLDHYPLTCETGPGSPSGHAMLCSAIGFVFLSYFCTLLKNSGYKYERNLRRCLSVSYLVLTIVVSLVRLHIATHFPHQVLLGTVFGLLLGWIICKLPLNHFQPQHYRSFALGLLLSAFGTYYALIYFGINPTRTLHLALKHCDDKSFVKMSTTPWHAVYRNFAVIFACGSIVESAAWATISRGDHLTHDHLFERVALGALSILFVQTACNFGAFFSKPYYIFYIVTVIKNFTYVYVCLNLMPSIVIHLSRSAMEKHNYRAPPAMTNGGGHYSNGHCGKEKNNNEIDFVEKTTHLRHRF</sequence>
<reference evidence="16" key="1">
    <citation type="submission" date="2022-11" db="UniProtKB">
        <authorList>
            <consortium name="WormBaseParasite"/>
        </authorList>
    </citation>
    <scope>IDENTIFICATION</scope>
</reference>
<dbReference type="EC" id="3.1.3.9" evidence="4"/>
<evidence type="ECO:0000256" key="2">
    <source>
        <dbReference type="ARBA" id="ARBA00004742"/>
    </source>
</evidence>
<dbReference type="GO" id="GO:0051156">
    <property type="term" value="P:glucose 6-phosphate metabolic process"/>
    <property type="evidence" value="ECO:0007669"/>
    <property type="project" value="TreeGrafter"/>
</dbReference>
<feature type="transmembrane region" description="Helical" evidence="13">
    <location>
        <begin position="154"/>
        <end position="173"/>
    </location>
</feature>
<dbReference type="GO" id="GO:0005789">
    <property type="term" value="C:endoplasmic reticulum membrane"/>
    <property type="evidence" value="ECO:0007669"/>
    <property type="project" value="UniProtKB-SubCell"/>
</dbReference>
<dbReference type="AlphaFoldDB" id="A0A915L0T8"/>
<evidence type="ECO:0000256" key="13">
    <source>
        <dbReference type="SAM" id="Phobius"/>
    </source>
</evidence>
<evidence type="ECO:0000259" key="14">
    <source>
        <dbReference type="SMART" id="SM00014"/>
    </source>
</evidence>
<evidence type="ECO:0000256" key="4">
    <source>
        <dbReference type="ARBA" id="ARBA00012634"/>
    </source>
</evidence>
<evidence type="ECO:0000256" key="3">
    <source>
        <dbReference type="ARBA" id="ARBA00009266"/>
    </source>
</evidence>
<dbReference type="Gene3D" id="1.20.144.10">
    <property type="entry name" value="Phosphatidic acid phosphatase type 2/haloperoxidase"/>
    <property type="match status" value="1"/>
</dbReference>
<organism evidence="15 16">
    <name type="scientific">Romanomermis culicivorax</name>
    <name type="common">Nematode worm</name>
    <dbReference type="NCBI Taxonomy" id="13658"/>
    <lineage>
        <taxon>Eukaryota</taxon>
        <taxon>Metazoa</taxon>
        <taxon>Ecdysozoa</taxon>
        <taxon>Nematoda</taxon>
        <taxon>Enoplea</taxon>
        <taxon>Dorylaimia</taxon>
        <taxon>Mermithida</taxon>
        <taxon>Mermithoidea</taxon>
        <taxon>Mermithidae</taxon>
        <taxon>Romanomermis</taxon>
    </lineage>
</organism>
<dbReference type="PIRSF" id="PIRSF000905">
    <property type="entry name" value="Glucose-6-phosphatase"/>
    <property type="match status" value="1"/>
</dbReference>
<dbReference type="SUPFAM" id="SSF48317">
    <property type="entry name" value="Acid phosphatase/Vanadium-dependent haloperoxidase"/>
    <property type="match status" value="1"/>
</dbReference>
<dbReference type="GO" id="GO:0006094">
    <property type="term" value="P:gluconeogenesis"/>
    <property type="evidence" value="ECO:0007669"/>
    <property type="project" value="UniProtKB-KW"/>
</dbReference>
<evidence type="ECO:0000256" key="7">
    <source>
        <dbReference type="ARBA" id="ARBA00022801"/>
    </source>
</evidence>
<dbReference type="InterPro" id="IPR016275">
    <property type="entry name" value="Glucose-6-phosphatase"/>
</dbReference>
<feature type="binding site" evidence="12">
    <location>
        <position position="86"/>
    </location>
    <ligand>
        <name>substrate</name>
    </ligand>
</feature>
<evidence type="ECO:0000256" key="5">
    <source>
        <dbReference type="ARBA" id="ARBA00022432"/>
    </source>
</evidence>
<keyword evidence="9 13" id="KW-1133">Transmembrane helix</keyword>
<feature type="transmembrane region" description="Helical" evidence="13">
    <location>
        <begin position="212"/>
        <end position="231"/>
    </location>
</feature>
<name>A0A915L0T8_ROMCU</name>
<evidence type="ECO:0000313" key="16">
    <source>
        <dbReference type="WBParaSite" id="nRc.2.0.1.t44794-RA"/>
    </source>
</evidence>
<feature type="transmembrane region" description="Helical" evidence="13">
    <location>
        <begin position="293"/>
        <end position="316"/>
    </location>
</feature>
<feature type="transmembrane region" description="Helical" evidence="13">
    <location>
        <begin position="121"/>
        <end position="142"/>
    </location>
</feature>
<dbReference type="OMA" id="WIICKLP"/>
<evidence type="ECO:0000256" key="6">
    <source>
        <dbReference type="ARBA" id="ARBA00022692"/>
    </source>
</evidence>
<feature type="active site" description="Nucleophile" evidence="11">
    <location>
        <position position="176"/>
    </location>
</feature>